<dbReference type="InterPro" id="IPR012318">
    <property type="entry name" value="HTH_CRP"/>
</dbReference>
<dbReference type="RefSeq" id="WP_136450385.1">
    <property type="nucleotide sequence ID" value="NZ_SSTI01000001.1"/>
</dbReference>
<proteinExistence type="predicted"/>
<dbReference type="InterPro" id="IPR014710">
    <property type="entry name" value="RmlC-like_jellyroll"/>
</dbReference>
<dbReference type="Gene3D" id="2.60.120.10">
    <property type="entry name" value="Jelly Rolls"/>
    <property type="match status" value="1"/>
</dbReference>
<dbReference type="InterPro" id="IPR036390">
    <property type="entry name" value="WH_DNA-bd_sf"/>
</dbReference>
<evidence type="ECO:0000313" key="3">
    <source>
        <dbReference type="Proteomes" id="UP000308038"/>
    </source>
</evidence>
<gene>
    <name evidence="2" type="ORF">E5988_00395</name>
</gene>
<name>A0ABY2QL45_9SPHN</name>
<protein>
    <submittedName>
        <fullName evidence="2">Crp/Fnr family transcriptional regulator</fullName>
    </submittedName>
</protein>
<accession>A0ABY2QL45</accession>
<comment type="caution">
    <text evidence="2">The sequence shown here is derived from an EMBL/GenBank/DDBJ whole genome shotgun (WGS) entry which is preliminary data.</text>
</comment>
<dbReference type="Proteomes" id="UP000308038">
    <property type="component" value="Unassembled WGS sequence"/>
</dbReference>
<sequence length="251" mass="26941">MAMNTQAAARQQIEPIAEPWPVAEPWPAAPPEGTAITSQAAVRRSSRVRAGDSFDCFDRGAAAMVESGALIAELTMTNGATLPLVRFSAGDVVPALDTLSAPAFSLSYRAEQPTQIAWLDDDHRAGWVRERATRAREAMLFSSMRQLTCLACLPATYRVYVELLRAARLARGRAFALPTHGELAARASTTRETVSRELSALRQDGVLSKGKVVTIVAPDALLRRIGRALNLEDAGDVWESIGIARTGVGSA</sequence>
<evidence type="ECO:0000313" key="2">
    <source>
        <dbReference type="EMBL" id="THG41970.1"/>
    </source>
</evidence>
<evidence type="ECO:0000259" key="1">
    <source>
        <dbReference type="Pfam" id="PF13545"/>
    </source>
</evidence>
<feature type="domain" description="HTH crp-type" evidence="1">
    <location>
        <begin position="163"/>
        <end position="223"/>
    </location>
</feature>
<dbReference type="SUPFAM" id="SSF46785">
    <property type="entry name" value="Winged helix' DNA-binding domain"/>
    <property type="match status" value="1"/>
</dbReference>
<dbReference type="EMBL" id="SSTI01000001">
    <property type="protein sequence ID" value="THG41970.1"/>
    <property type="molecule type" value="Genomic_DNA"/>
</dbReference>
<keyword evidence="3" id="KW-1185">Reference proteome</keyword>
<reference evidence="2 3" key="1">
    <citation type="submission" date="2019-04" db="EMBL/GenBank/DDBJ databases">
        <title>Microbes associate with the intestines of laboratory mice.</title>
        <authorList>
            <person name="Navarre W."/>
            <person name="Wong E."/>
            <person name="Huang K.C."/>
            <person name="Tropini C."/>
            <person name="Ng K."/>
            <person name="Yu B."/>
        </authorList>
    </citation>
    <scope>NUCLEOTIDE SEQUENCE [LARGE SCALE GENOMIC DNA]</scope>
    <source>
        <strain evidence="2 3">NM83_B4-11</strain>
    </source>
</reference>
<organism evidence="2 3">
    <name type="scientific">Sphingomonas olei</name>
    <dbReference type="NCBI Taxonomy" id="1886787"/>
    <lineage>
        <taxon>Bacteria</taxon>
        <taxon>Pseudomonadati</taxon>
        <taxon>Pseudomonadota</taxon>
        <taxon>Alphaproteobacteria</taxon>
        <taxon>Sphingomonadales</taxon>
        <taxon>Sphingomonadaceae</taxon>
        <taxon>Sphingomonas</taxon>
    </lineage>
</organism>
<dbReference type="Pfam" id="PF13545">
    <property type="entry name" value="HTH_Crp_2"/>
    <property type="match status" value="1"/>
</dbReference>